<evidence type="ECO:0000256" key="7">
    <source>
        <dbReference type="SAM" id="Phobius"/>
    </source>
</evidence>
<dbReference type="Gene3D" id="2.115.10.20">
    <property type="entry name" value="Glycosyl hydrolase domain, family 43"/>
    <property type="match status" value="1"/>
</dbReference>
<evidence type="ECO:0000256" key="6">
    <source>
        <dbReference type="SAM" id="MobiDB-lite"/>
    </source>
</evidence>
<evidence type="ECO:0000256" key="1">
    <source>
        <dbReference type="ARBA" id="ARBA00009865"/>
    </source>
</evidence>
<dbReference type="PANTHER" id="PTHR42812:SF5">
    <property type="entry name" value="ENDO-ARABINASE"/>
    <property type="match status" value="1"/>
</dbReference>
<dbReference type="InterPro" id="IPR051795">
    <property type="entry name" value="Glycosyl_Hydrlase_43"/>
</dbReference>
<keyword evidence="7" id="KW-0812">Transmembrane</keyword>
<dbReference type="OrthoDB" id="3879658at2759"/>
<dbReference type="InterPro" id="IPR023296">
    <property type="entry name" value="Glyco_hydro_beta-prop_sf"/>
</dbReference>
<organism evidence="8 9">
    <name type="scientific">Periconia digitata</name>
    <dbReference type="NCBI Taxonomy" id="1303443"/>
    <lineage>
        <taxon>Eukaryota</taxon>
        <taxon>Fungi</taxon>
        <taxon>Dikarya</taxon>
        <taxon>Ascomycota</taxon>
        <taxon>Pezizomycotina</taxon>
        <taxon>Dothideomycetes</taxon>
        <taxon>Pleosporomycetidae</taxon>
        <taxon>Pleosporales</taxon>
        <taxon>Massarineae</taxon>
        <taxon>Periconiaceae</taxon>
        <taxon>Periconia</taxon>
    </lineage>
</organism>
<feature type="compositionally biased region" description="Acidic residues" evidence="6">
    <location>
        <begin position="12"/>
        <end position="21"/>
    </location>
</feature>
<feature type="compositionally biased region" description="Low complexity" evidence="6">
    <location>
        <begin position="1"/>
        <end position="11"/>
    </location>
</feature>
<dbReference type="AlphaFoldDB" id="A0A9W4UAC3"/>
<dbReference type="SUPFAM" id="SSF75005">
    <property type="entry name" value="Arabinanase/levansucrase/invertase"/>
    <property type="match status" value="1"/>
</dbReference>
<evidence type="ECO:0000256" key="3">
    <source>
        <dbReference type="ARBA" id="ARBA00023295"/>
    </source>
</evidence>
<name>A0A9W4UAC3_9PLEO</name>
<evidence type="ECO:0000256" key="2">
    <source>
        <dbReference type="ARBA" id="ARBA00022801"/>
    </source>
</evidence>
<dbReference type="GO" id="GO:0005975">
    <property type="term" value="P:carbohydrate metabolic process"/>
    <property type="evidence" value="ECO:0007669"/>
    <property type="project" value="InterPro"/>
</dbReference>
<feature type="transmembrane region" description="Helical" evidence="7">
    <location>
        <begin position="47"/>
        <end position="66"/>
    </location>
</feature>
<gene>
    <name evidence="8" type="ORF">PDIGIT_LOCUS5614</name>
</gene>
<protein>
    <recommendedName>
        <fullName evidence="10">Arabinanase/levansucrase/invertase</fullName>
    </recommendedName>
</protein>
<dbReference type="InterPro" id="IPR006710">
    <property type="entry name" value="Glyco_hydro_43"/>
</dbReference>
<dbReference type="EMBL" id="CAOQHR010000003">
    <property type="protein sequence ID" value="CAI6332588.1"/>
    <property type="molecule type" value="Genomic_DNA"/>
</dbReference>
<dbReference type="Proteomes" id="UP001152607">
    <property type="component" value="Unassembled WGS sequence"/>
</dbReference>
<evidence type="ECO:0000256" key="4">
    <source>
        <dbReference type="PIRSR" id="PIRSR606710-2"/>
    </source>
</evidence>
<evidence type="ECO:0000313" key="8">
    <source>
        <dbReference type="EMBL" id="CAI6332588.1"/>
    </source>
</evidence>
<comment type="similarity">
    <text evidence="1 5">Belongs to the glycosyl hydrolase 43 family.</text>
</comment>
<dbReference type="Pfam" id="PF04616">
    <property type="entry name" value="Glyco_hydro_43"/>
    <property type="match status" value="1"/>
</dbReference>
<evidence type="ECO:0000256" key="5">
    <source>
        <dbReference type="RuleBase" id="RU361187"/>
    </source>
</evidence>
<evidence type="ECO:0008006" key="10">
    <source>
        <dbReference type="Google" id="ProtNLM"/>
    </source>
</evidence>
<dbReference type="GO" id="GO:0004553">
    <property type="term" value="F:hydrolase activity, hydrolyzing O-glycosyl compounds"/>
    <property type="evidence" value="ECO:0007669"/>
    <property type="project" value="InterPro"/>
</dbReference>
<accession>A0A9W4UAC3</accession>
<proteinExistence type="inferred from homology"/>
<comment type="caution">
    <text evidence="8">The sequence shown here is derived from an EMBL/GenBank/DDBJ whole genome shotgun (WGS) entry which is preliminary data.</text>
</comment>
<feature type="region of interest" description="Disordered" evidence="6">
    <location>
        <begin position="1"/>
        <end position="31"/>
    </location>
</feature>
<keyword evidence="7" id="KW-1133">Transmembrane helix</keyword>
<reference evidence="8" key="1">
    <citation type="submission" date="2023-01" db="EMBL/GenBank/DDBJ databases">
        <authorList>
            <person name="Van Ghelder C."/>
            <person name="Rancurel C."/>
        </authorList>
    </citation>
    <scope>NUCLEOTIDE SEQUENCE</scope>
    <source>
        <strain evidence="8">CNCM I-4278</strain>
    </source>
</reference>
<dbReference type="PANTHER" id="PTHR42812">
    <property type="entry name" value="BETA-XYLOSIDASE"/>
    <property type="match status" value="1"/>
</dbReference>
<keyword evidence="7" id="KW-0472">Membrane</keyword>
<keyword evidence="2 5" id="KW-0378">Hydrolase</keyword>
<dbReference type="CDD" id="cd08999">
    <property type="entry name" value="GH43_ABN-like"/>
    <property type="match status" value="1"/>
</dbReference>
<keyword evidence="9" id="KW-1185">Reference proteome</keyword>
<evidence type="ECO:0000313" key="9">
    <source>
        <dbReference type="Proteomes" id="UP001152607"/>
    </source>
</evidence>
<keyword evidence="3 5" id="KW-0326">Glycosidase</keyword>
<sequence length="417" mass="45799">MGVQSDPSPSSSDEELSEFSDIDPSTPSLRRAGKKSTLRSFCLPDRWLAVVGFIITLAIVLGVALGTSVKRKKPRPETGHYPSDAPFREVIHSNFPDPALLHHNGTWFVYASNKNAGIVDTSRNIIETGSDPDNYAYLQFATSENLMDWTISAPDKAPLQELGEWAKNESIPEPRADVWAPDILARPDGIFVLYYSAAPSEDENVHCIGASVGDTPWIQFKPESKSIACHKKQGGAIDPAPFVDHDGTVYLLYKEDGNNFGNGGDCRNTVPPLVDTPMFVQKMEKDGLTKSSDDPVKILDRTESDGPLVEAPSLILNEGIYILFFSTGCTFDDSYTLKYATSTNITGPYTRRGTILQTGTSGLYAPGSASIVRDGKRWRMAFHARVFNEKGEGIRPMYIADLQIKDTEIALKEPENA</sequence>
<feature type="site" description="Important for catalytic activity, responsible for pKa modulation of the active site Glu and correct orientation of both the proton donor and substrate" evidence="4">
    <location>
        <position position="238"/>
    </location>
</feature>